<gene>
    <name evidence="3" type="ORF">OB955_01450</name>
    <name evidence="2" type="ORF">OB960_03490</name>
</gene>
<dbReference type="InterPro" id="IPR041698">
    <property type="entry name" value="Methyltransf_25"/>
</dbReference>
<dbReference type="GO" id="GO:0032259">
    <property type="term" value="P:methylation"/>
    <property type="evidence" value="ECO:0007669"/>
    <property type="project" value="UniProtKB-KW"/>
</dbReference>
<evidence type="ECO:0000259" key="1">
    <source>
        <dbReference type="Pfam" id="PF13649"/>
    </source>
</evidence>
<dbReference type="AlphaFoldDB" id="A0AAP2YX01"/>
<dbReference type="EMBL" id="JAOPKA010000001">
    <property type="protein sequence ID" value="MCU4740459.1"/>
    <property type="molecule type" value="Genomic_DNA"/>
</dbReference>
<accession>A0AAP2YX01</accession>
<dbReference type="Proteomes" id="UP001321018">
    <property type="component" value="Unassembled WGS sequence"/>
</dbReference>
<dbReference type="Pfam" id="PF13649">
    <property type="entry name" value="Methyltransf_25"/>
    <property type="match status" value="1"/>
</dbReference>
<dbReference type="GO" id="GO:0008168">
    <property type="term" value="F:methyltransferase activity"/>
    <property type="evidence" value="ECO:0007669"/>
    <property type="project" value="UniProtKB-KW"/>
</dbReference>
<evidence type="ECO:0000313" key="3">
    <source>
        <dbReference type="EMBL" id="MCU4971406.1"/>
    </source>
</evidence>
<protein>
    <submittedName>
        <fullName evidence="2">Class I SAM-dependent methyltransferase</fullName>
    </submittedName>
</protein>
<dbReference type="Proteomes" id="UP001320972">
    <property type="component" value="Unassembled WGS sequence"/>
</dbReference>
<dbReference type="Gene3D" id="3.40.50.150">
    <property type="entry name" value="Vaccinia Virus protein VP39"/>
    <property type="match status" value="1"/>
</dbReference>
<sequence>MNSTEVLEQWADRSGAYSPDYYAYYGPNETSELIRERLESALEPDASVLELGCSSGRHLAHLHDHGYENLAGIEINDEAFEVMEDAYPELAASGQFYCDAIENVVTEFETGAFDAVFSVETLQHIHADNEWVFEELARITGEFLVTVENEGGADDHDHDHGHDEDVDGAVNYVDGDFPLYYRNWSDVFTEYGFVEVGSRSLKRDTFRVFRQPS</sequence>
<dbReference type="SUPFAM" id="SSF53335">
    <property type="entry name" value="S-adenosyl-L-methionine-dependent methyltransferases"/>
    <property type="match status" value="1"/>
</dbReference>
<evidence type="ECO:0000313" key="5">
    <source>
        <dbReference type="Proteomes" id="UP001321018"/>
    </source>
</evidence>
<reference evidence="2 4" key="1">
    <citation type="submission" date="2022-09" db="EMBL/GenBank/DDBJ databases">
        <title>Enrichment on poylsaccharides allowed isolation of novel metabolic and taxonomic groups of Haloarchaea.</title>
        <authorList>
            <person name="Sorokin D.Y."/>
            <person name="Elcheninov A.G."/>
            <person name="Khizhniak T.V."/>
            <person name="Kolganova T.V."/>
            <person name="Kublanov I.V."/>
        </authorList>
    </citation>
    <scope>NUCLEOTIDE SEQUENCE</scope>
    <source>
        <strain evidence="3 4">AArc-m2/3/4</strain>
        <strain evidence="2">AArc-xg1-1</strain>
    </source>
</reference>
<proteinExistence type="predicted"/>
<dbReference type="CDD" id="cd02440">
    <property type="entry name" value="AdoMet_MTases"/>
    <property type="match status" value="1"/>
</dbReference>
<evidence type="ECO:0000313" key="4">
    <source>
        <dbReference type="Proteomes" id="UP001320972"/>
    </source>
</evidence>
<dbReference type="EMBL" id="JAOPKB010000001">
    <property type="protein sequence ID" value="MCU4971406.1"/>
    <property type="molecule type" value="Genomic_DNA"/>
</dbReference>
<keyword evidence="2" id="KW-0808">Transferase</keyword>
<name>A0AAP2YX01_9EURY</name>
<keyword evidence="4" id="KW-1185">Reference proteome</keyword>
<keyword evidence="2" id="KW-0489">Methyltransferase</keyword>
<comment type="caution">
    <text evidence="2">The sequence shown here is derived from an EMBL/GenBank/DDBJ whole genome shotgun (WGS) entry which is preliminary data.</text>
</comment>
<dbReference type="RefSeq" id="WP_338002288.1">
    <property type="nucleotide sequence ID" value="NZ_JAOPKA010000001.1"/>
</dbReference>
<organism evidence="2 5">
    <name type="scientific">Natronoglomus mannanivorans</name>
    <dbReference type="NCBI Taxonomy" id="2979990"/>
    <lineage>
        <taxon>Archaea</taxon>
        <taxon>Methanobacteriati</taxon>
        <taxon>Methanobacteriota</taxon>
        <taxon>Stenosarchaea group</taxon>
        <taxon>Halobacteria</taxon>
        <taxon>Halobacteriales</taxon>
        <taxon>Natrialbaceae</taxon>
        <taxon>Natronoglomus</taxon>
    </lineage>
</organism>
<feature type="domain" description="Methyltransferase" evidence="1">
    <location>
        <begin position="48"/>
        <end position="139"/>
    </location>
</feature>
<evidence type="ECO:0000313" key="2">
    <source>
        <dbReference type="EMBL" id="MCU4740459.1"/>
    </source>
</evidence>
<dbReference type="InterPro" id="IPR029063">
    <property type="entry name" value="SAM-dependent_MTases_sf"/>
</dbReference>